<dbReference type="InterPro" id="IPR004000">
    <property type="entry name" value="Actin"/>
</dbReference>
<dbReference type="Gene3D" id="3.90.640.10">
    <property type="entry name" value="Actin, Chain A, domain 4"/>
    <property type="match status" value="1"/>
</dbReference>
<keyword evidence="3" id="KW-1185">Reference proteome</keyword>
<proteinExistence type="predicted"/>
<reference evidence="2" key="2">
    <citation type="submission" date="2017-10" db="EMBL/GenBank/DDBJ databases">
        <title>Ladona fulva Genome sequencing and assembly.</title>
        <authorList>
            <person name="Murali S."/>
            <person name="Richards S."/>
            <person name="Bandaranaike D."/>
            <person name="Bellair M."/>
            <person name="Blankenburg K."/>
            <person name="Chao H."/>
            <person name="Dinh H."/>
            <person name="Doddapaneni H."/>
            <person name="Dugan-Rocha S."/>
            <person name="Elkadiri S."/>
            <person name="Gnanaolivu R."/>
            <person name="Hernandez B."/>
            <person name="Skinner E."/>
            <person name="Javaid M."/>
            <person name="Lee S."/>
            <person name="Li M."/>
            <person name="Ming W."/>
            <person name="Munidasa M."/>
            <person name="Muniz J."/>
            <person name="Nguyen L."/>
            <person name="Hughes D."/>
            <person name="Osuji N."/>
            <person name="Pu L.-L."/>
            <person name="Puazo M."/>
            <person name="Qu C."/>
            <person name="Quiroz J."/>
            <person name="Raj R."/>
            <person name="Weissenberger G."/>
            <person name="Xin Y."/>
            <person name="Zou X."/>
            <person name="Han Y."/>
            <person name="Worley K."/>
            <person name="Muzny D."/>
            <person name="Gibbs R."/>
        </authorList>
    </citation>
    <scope>NUCLEOTIDE SEQUENCE</scope>
    <source>
        <strain evidence="2">Sampled in the wild</strain>
    </source>
</reference>
<feature type="region of interest" description="Disordered" evidence="1">
    <location>
        <begin position="61"/>
        <end position="82"/>
    </location>
</feature>
<protein>
    <recommendedName>
        <fullName evidence="4">Actin-related protein 5</fullName>
    </recommendedName>
</protein>
<feature type="region of interest" description="Disordered" evidence="1">
    <location>
        <begin position="99"/>
        <end position="146"/>
    </location>
</feature>
<feature type="non-terminal residue" evidence="2">
    <location>
        <position position="213"/>
    </location>
</feature>
<dbReference type="OrthoDB" id="7340501at2759"/>
<accession>A0A8K0KHR9</accession>
<dbReference type="Gene3D" id="3.30.420.40">
    <property type="match status" value="1"/>
</dbReference>
<organism evidence="2 3">
    <name type="scientific">Ladona fulva</name>
    <name type="common">Scarce chaser dragonfly</name>
    <name type="synonym">Libellula fulva</name>
    <dbReference type="NCBI Taxonomy" id="123851"/>
    <lineage>
        <taxon>Eukaryota</taxon>
        <taxon>Metazoa</taxon>
        <taxon>Ecdysozoa</taxon>
        <taxon>Arthropoda</taxon>
        <taxon>Hexapoda</taxon>
        <taxon>Insecta</taxon>
        <taxon>Pterygota</taxon>
        <taxon>Palaeoptera</taxon>
        <taxon>Odonata</taxon>
        <taxon>Epiprocta</taxon>
        <taxon>Anisoptera</taxon>
        <taxon>Libelluloidea</taxon>
        <taxon>Libellulidae</taxon>
        <taxon>Ladona</taxon>
    </lineage>
</organism>
<sequence>MMLRDLLVLPWGNRSRKAHTHHWKEILDRQHQRRQRRQDMARRRTAAAQERMRLISELARKEKTKKRPGGGGGCNISGGDTDTFGMRDEDWDVYKAINREGGDSDSEEEHERLTEIEETLRRHDPEHLRSGDGNPRSGGASMDPAEGHQLHVGVERIRAPEILFQPHMLGIDQGGLSEVIECVIRQFSPEIQKELVNNVFVTGGPAALPGLIN</sequence>
<dbReference type="AlphaFoldDB" id="A0A8K0KHR9"/>
<dbReference type="Proteomes" id="UP000792457">
    <property type="component" value="Unassembled WGS sequence"/>
</dbReference>
<gene>
    <name evidence="2" type="ORF">J437_LFUL007336</name>
</gene>
<dbReference type="EMBL" id="KZ308788">
    <property type="protein sequence ID" value="KAG8234176.1"/>
    <property type="molecule type" value="Genomic_DNA"/>
</dbReference>
<evidence type="ECO:0000313" key="3">
    <source>
        <dbReference type="Proteomes" id="UP000792457"/>
    </source>
</evidence>
<reference evidence="2" key="1">
    <citation type="submission" date="2013-04" db="EMBL/GenBank/DDBJ databases">
        <authorList>
            <person name="Qu J."/>
            <person name="Murali S.C."/>
            <person name="Bandaranaike D."/>
            <person name="Bellair M."/>
            <person name="Blankenburg K."/>
            <person name="Chao H."/>
            <person name="Dinh H."/>
            <person name="Doddapaneni H."/>
            <person name="Downs B."/>
            <person name="Dugan-Rocha S."/>
            <person name="Elkadiri S."/>
            <person name="Gnanaolivu R.D."/>
            <person name="Hernandez B."/>
            <person name="Javaid M."/>
            <person name="Jayaseelan J.C."/>
            <person name="Lee S."/>
            <person name="Li M."/>
            <person name="Ming W."/>
            <person name="Munidasa M."/>
            <person name="Muniz J."/>
            <person name="Nguyen L."/>
            <person name="Ongeri F."/>
            <person name="Osuji N."/>
            <person name="Pu L.-L."/>
            <person name="Puazo M."/>
            <person name="Qu C."/>
            <person name="Quiroz J."/>
            <person name="Raj R."/>
            <person name="Weissenberger G."/>
            <person name="Xin Y."/>
            <person name="Zou X."/>
            <person name="Han Y."/>
            <person name="Richards S."/>
            <person name="Worley K."/>
            <person name="Muzny D."/>
            <person name="Gibbs R."/>
        </authorList>
    </citation>
    <scope>NUCLEOTIDE SEQUENCE</scope>
    <source>
        <strain evidence="2">Sampled in the wild</strain>
    </source>
</reference>
<comment type="caution">
    <text evidence="2">The sequence shown here is derived from an EMBL/GenBank/DDBJ whole genome shotgun (WGS) entry which is preliminary data.</text>
</comment>
<evidence type="ECO:0000313" key="2">
    <source>
        <dbReference type="EMBL" id="KAG8234176.1"/>
    </source>
</evidence>
<dbReference type="Pfam" id="PF00022">
    <property type="entry name" value="Actin"/>
    <property type="match status" value="1"/>
</dbReference>
<evidence type="ECO:0008006" key="4">
    <source>
        <dbReference type="Google" id="ProtNLM"/>
    </source>
</evidence>
<dbReference type="SUPFAM" id="SSF53067">
    <property type="entry name" value="Actin-like ATPase domain"/>
    <property type="match status" value="1"/>
</dbReference>
<evidence type="ECO:0000256" key="1">
    <source>
        <dbReference type="SAM" id="MobiDB-lite"/>
    </source>
</evidence>
<name>A0A8K0KHR9_LADFU</name>
<dbReference type="InterPro" id="IPR043129">
    <property type="entry name" value="ATPase_NBD"/>
</dbReference>
<dbReference type="PANTHER" id="PTHR11937">
    <property type="entry name" value="ACTIN"/>
    <property type="match status" value="1"/>
</dbReference>
<feature type="compositionally biased region" description="Basic and acidic residues" evidence="1">
    <location>
        <begin position="109"/>
        <end position="130"/>
    </location>
</feature>